<dbReference type="Pfam" id="PF03669">
    <property type="entry name" value="ASTER"/>
    <property type="match status" value="1"/>
</dbReference>
<evidence type="ECO:0000313" key="7">
    <source>
        <dbReference type="EnsemblMetazoa" id="XP_022649357"/>
    </source>
</evidence>
<dbReference type="OMA" id="MFGLMMK"/>
<dbReference type="InterPro" id="IPR005351">
    <property type="entry name" value="ASTER"/>
</dbReference>
<dbReference type="PANTHER" id="PTHR13193:SF0">
    <property type="entry name" value="PAT COMPLEX SUBUNIT ASTERIX"/>
    <property type="match status" value="1"/>
</dbReference>
<accession>A0A7M7JFD4</accession>
<comment type="similarity">
    <text evidence="2">Belongs to the Asterix family.</text>
</comment>
<evidence type="ECO:0000256" key="5">
    <source>
        <dbReference type="ARBA" id="ARBA00023136"/>
    </source>
</evidence>
<evidence type="ECO:0000256" key="4">
    <source>
        <dbReference type="ARBA" id="ARBA00022989"/>
    </source>
</evidence>
<dbReference type="GO" id="GO:0044183">
    <property type="term" value="F:protein folding chaperone"/>
    <property type="evidence" value="ECO:0007669"/>
    <property type="project" value="InterPro"/>
</dbReference>
<dbReference type="KEGG" id="vde:111245364"/>
<evidence type="ECO:0000256" key="1">
    <source>
        <dbReference type="ARBA" id="ARBA00004370"/>
    </source>
</evidence>
<keyword evidence="8" id="KW-1185">Reference proteome</keyword>
<dbReference type="InParanoid" id="A0A7M7JFD4"/>
<sequence>MPENSPVRHDKIIRYKPPPLAAPGVNDATSDYMNVLGIIFSMMGLMMKMKWCSWIALLCSSVTYANSRVNDDGKQLFSSFMLSISAVVMTYLQNPQPMTLPWSL</sequence>
<dbReference type="AlphaFoldDB" id="A0A7M7JFD4"/>
<dbReference type="GeneID" id="111245364"/>
<keyword evidence="4 6" id="KW-1133">Transmembrane helix</keyword>
<keyword evidence="3 6" id="KW-0812">Transmembrane</keyword>
<keyword evidence="5 6" id="KW-0472">Membrane</keyword>
<dbReference type="Proteomes" id="UP000594260">
    <property type="component" value="Unplaced"/>
</dbReference>
<name>A0A7M7JFD4_VARDE</name>
<evidence type="ECO:0000313" key="8">
    <source>
        <dbReference type="Proteomes" id="UP000594260"/>
    </source>
</evidence>
<reference evidence="7" key="1">
    <citation type="submission" date="2021-01" db="UniProtKB">
        <authorList>
            <consortium name="EnsemblMetazoa"/>
        </authorList>
    </citation>
    <scope>IDENTIFICATION</scope>
</reference>
<proteinExistence type="inferred from homology"/>
<evidence type="ECO:0000256" key="6">
    <source>
        <dbReference type="SAM" id="Phobius"/>
    </source>
</evidence>
<dbReference type="GO" id="GO:0005789">
    <property type="term" value="C:endoplasmic reticulum membrane"/>
    <property type="evidence" value="ECO:0007669"/>
    <property type="project" value="InterPro"/>
</dbReference>
<dbReference type="PANTHER" id="PTHR13193">
    <property type="entry name" value="CGI-140"/>
    <property type="match status" value="1"/>
</dbReference>
<dbReference type="OrthoDB" id="284718at2759"/>
<protein>
    <recommendedName>
        <fullName evidence="9">Protein Asterix</fullName>
    </recommendedName>
</protein>
<evidence type="ECO:0000256" key="3">
    <source>
        <dbReference type="ARBA" id="ARBA00022692"/>
    </source>
</evidence>
<organism evidence="7 8">
    <name type="scientific">Varroa destructor</name>
    <name type="common">Honeybee mite</name>
    <dbReference type="NCBI Taxonomy" id="109461"/>
    <lineage>
        <taxon>Eukaryota</taxon>
        <taxon>Metazoa</taxon>
        <taxon>Ecdysozoa</taxon>
        <taxon>Arthropoda</taxon>
        <taxon>Chelicerata</taxon>
        <taxon>Arachnida</taxon>
        <taxon>Acari</taxon>
        <taxon>Parasitiformes</taxon>
        <taxon>Mesostigmata</taxon>
        <taxon>Gamasina</taxon>
        <taxon>Dermanyssoidea</taxon>
        <taxon>Varroidae</taxon>
        <taxon>Varroa</taxon>
    </lineage>
</organism>
<dbReference type="EnsemblMetazoa" id="XM_022793622">
    <property type="protein sequence ID" value="XP_022649357"/>
    <property type="gene ID" value="LOC111245364"/>
</dbReference>
<comment type="subcellular location">
    <subcellularLocation>
        <location evidence="1">Membrane</location>
    </subcellularLocation>
</comment>
<dbReference type="RefSeq" id="XP_022649357.1">
    <property type="nucleotide sequence ID" value="XM_022793622.1"/>
</dbReference>
<evidence type="ECO:0008006" key="9">
    <source>
        <dbReference type="Google" id="ProtNLM"/>
    </source>
</evidence>
<dbReference type="GO" id="GO:0045048">
    <property type="term" value="P:protein insertion into ER membrane"/>
    <property type="evidence" value="ECO:0007669"/>
    <property type="project" value="InterPro"/>
</dbReference>
<evidence type="ECO:0000256" key="2">
    <source>
        <dbReference type="ARBA" id="ARBA00009066"/>
    </source>
</evidence>
<dbReference type="FunCoup" id="A0A7M7JFD4">
    <property type="interactions" value="835"/>
</dbReference>
<feature type="transmembrane region" description="Helical" evidence="6">
    <location>
        <begin position="75"/>
        <end position="92"/>
    </location>
</feature>